<keyword evidence="2" id="KW-1185">Reference proteome</keyword>
<dbReference type="Proteomes" id="UP001148614">
    <property type="component" value="Unassembled WGS sequence"/>
</dbReference>
<gene>
    <name evidence="1" type="ORF">NPX13_g5920</name>
</gene>
<name>A0A9W8NDN0_9PEZI</name>
<protein>
    <submittedName>
        <fullName evidence="1">Uncharacterized protein</fullName>
    </submittedName>
</protein>
<sequence>MPSSHHDLLILEIKRTRQVALATGIARTGTGAPNLLLAASLATGPGATDEPTAVWLSPCFCSSTLTHALDDRFTALLAERAGLDGGFALVFALGAGSRSRSLDSFSRGDMMGGFVS</sequence>
<evidence type="ECO:0000313" key="2">
    <source>
        <dbReference type="Proteomes" id="UP001148614"/>
    </source>
</evidence>
<accession>A0A9W8NDN0</accession>
<reference evidence="1" key="1">
    <citation type="submission" date="2022-07" db="EMBL/GenBank/DDBJ databases">
        <title>Genome Sequence of Xylaria arbuscula.</title>
        <authorList>
            <person name="Buettner E."/>
        </authorList>
    </citation>
    <scope>NUCLEOTIDE SEQUENCE</scope>
    <source>
        <strain evidence="1">VT107</strain>
    </source>
</reference>
<comment type="caution">
    <text evidence="1">The sequence shown here is derived from an EMBL/GenBank/DDBJ whole genome shotgun (WGS) entry which is preliminary data.</text>
</comment>
<dbReference type="EMBL" id="JANPWZ010000987">
    <property type="protein sequence ID" value="KAJ3569887.1"/>
    <property type="molecule type" value="Genomic_DNA"/>
</dbReference>
<organism evidence="1 2">
    <name type="scientific">Xylaria arbuscula</name>
    <dbReference type="NCBI Taxonomy" id="114810"/>
    <lineage>
        <taxon>Eukaryota</taxon>
        <taxon>Fungi</taxon>
        <taxon>Dikarya</taxon>
        <taxon>Ascomycota</taxon>
        <taxon>Pezizomycotina</taxon>
        <taxon>Sordariomycetes</taxon>
        <taxon>Xylariomycetidae</taxon>
        <taxon>Xylariales</taxon>
        <taxon>Xylariaceae</taxon>
        <taxon>Xylaria</taxon>
    </lineage>
</organism>
<proteinExistence type="predicted"/>
<evidence type="ECO:0000313" key="1">
    <source>
        <dbReference type="EMBL" id="KAJ3569887.1"/>
    </source>
</evidence>
<dbReference type="AlphaFoldDB" id="A0A9W8NDN0"/>